<dbReference type="InterPro" id="IPR011330">
    <property type="entry name" value="Glyco_hydro/deAcase_b/a-brl"/>
</dbReference>
<evidence type="ECO:0000256" key="3">
    <source>
        <dbReference type="ARBA" id="ARBA00010973"/>
    </source>
</evidence>
<comment type="subcellular location">
    <subcellularLocation>
        <location evidence="2">Secreted</location>
    </subcellularLocation>
</comment>
<dbReference type="EMBL" id="MDDS01000068">
    <property type="protein sequence ID" value="ODP36479.1"/>
    <property type="molecule type" value="Genomic_DNA"/>
</dbReference>
<name>A0A1E3LRV1_9SPHN</name>
<dbReference type="Gene3D" id="3.40.50.150">
    <property type="entry name" value="Vaccinia Virus protein VP39"/>
    <property type="match status" value="1"/>
</dbReference>
<dbReference type="Pfam" id="PF01522">
    <property type="entry name" value="Polysacc_deac_1"/>
    <property type="match status" value="1"/>
</dbReference>
<evidence type="ECO:0000256" key="4">
    <source>
        <dbReference type="ARBA" id="ARBA00020071"/>
    </source>
</evidence>
<dbReference type="RefSeq" id="WP_069321745.1">
    <property type="nucleotide sequence ID" value="NZ_MDDS01000068.1"/>
</dbReference>
<dbReference type="CDD" id="cd02440">
    <property type="entry name" value="AdoMet_MTases"/>
    <property type="match status" value="1"/>
</dbReference>
<feature type="domain" description="NodB homology" evidence="8">
    <location>
        <begin position="824"/>
        <end position="994"/>
    </location>
</feature>
<dbReference type="GO" id="GO:0009312">
    <property type="term" value="P:oligosaccharide biosynthetic process"/>
    <property type="evidence" value="ECO:0007669"/>
    <property type="project" value="InterPro"/>
</dbReference>
<dbReference type="PROSITE" id="PS50123">
    <property type="entry name" value="CHER"/>
    <property type="match status" value="1"/>
</dbReference>
<dbReference type="AlphaFoldDB" id="A0A1E3LRV1"/>
<evidence type="ECO:0000256" key="1">
    <source>
        <dbReference type="ARBA" id="ARBA00003236"/>
    </source>
</evidence>
<dbReference type="Pfam" id="PF05401">
    <property type="entry name" value="NodS"/>
    <property type="match status" value="1"/>
</dbReference>
<keyword evidence="10" id="KW-1185">Reference proteome</keyword>
<dbReference type="InterPro" id="IPR029063">
    <property type="entry name" value="SAM-dependent_MTases_sf"/>
</dbReference>
<dbReference type="SUPFAM" id="SSF88713">
    <property type="entry name" value="Glycoside hydrolase/deacetylase"/>
    <property type="match status" value="1"/>
</dbReference>
<dbReference type="SUPFAM" id="SSF53335">
    <property type="entry name" value="S-adenosyl-L-methionine-dependent methyltransferases"/>
    <property type="match status" value="1"/>
</dbReference>
<proteinExistence type="inferred from homology"/>
<dbReference type="STRING" id="1888892.BFL28_05685"/>
<dbReference type="OrthoDB" id="9813349at2"/>
<organism evidence="9 10">
    <name type="scientific">Sphingomonas turrisvirgatae</name>
    <dbReference type="NCBI Taxonomy" id="1888892"/>
    <lineage>
        <taxon>Bacteria</taxon>
        <taxon>Pseudomonadati</taxon>
        <taxon>Pseudomonadota</taxon>
        <taxon>Alphaproteobacteria</taxon>
        <taxon>Sphingomonadales</taxon>
        <taxon>Sphingomonadaceae</taxon>
        <taxon>Sphingomonas</taxon>
    </lineage>
</organism>
<keyword evidence="5" id="KW-0732">Signal</keyword>
<dbReference type="InterPro" id="IPR008715">
    <property type="entry name" value="SAM-MeTfrase_NodS-like"/>
</dbReference>
<dbReference type="InterPro" id="IPR000780">
    <property type="entry name" value="CheR_MeTrfase"/>
</dbReference>
<dbReference type="SUPFAM" id="SSF53448">
    <property type="entry name" value="Nucleotide-diphospho-sugar transferases"/>
    <property type="match status" value="1"/>
</dbReference>
<reference evidence="9 10" key="1">
    <citation type="submission" date="2016-08" db="EMBL/GenBank/DDBJ databases">
        <title>Draft genome of the agarase producing Sphingomonas sp. MCT13.</title>
        <authorList>
            <person name="D'Andrea M.M."/>
            <person name="Rossolini G.M."/>
            <person name="Thaller M.C."/>
        </authorList>
    </citation>
    <scope>NUCLEOTIDE SEQUENCE [LARGE SCALE GENOMIC DNA]</scope>
    <source>
        <strain evidence="9 10">MCT13</strain>
    </source>
</reference>
<evidence type="ECO:0000259" key="8">
    <source>
        <dbReference type="PROSITE" id="PS51677"/>
    </source>
</evidence>
<dbReference type="GO" id="GO:0005576">
    <property type="term" value="C:extracellular region"/>
    <property type="evidence" value="ECO:0007669"/>
    <property type="project" value="UniProtKB-SubCell"/>
</dbReference>
<dbReference type="Gene3D" id="3.20.20.370">
    <property type="entry name" value="Glycoside hydrolase/deacetylase"/>
    <property type="match status" value="1"/>
</dbReference>
<evidence type="ECO:0000313" key="9">
    <source>
        <dbReference type="EMBL" id="ODP36479.1"/>
    </source>
</evidence>
<feature type="domain" description="CheR-type methyltransferase" evidence="7">
    <location>
        <begin position="615"/>
        <end position="681"/>
    </location>
</feature>
<comment type="caution">
    <text evidence="9">The sequence shown here is derived from an EMBL/GenBank/DDBJ whole genome shotgun (WGS) entry which is preliminary data.</text>
</comment>
<evidence type="ECO:0000313" key="10">
    <source>
        <dbReference type="Proteomes" id="UP000094487"/>
    </source>
</evidence>
<dbReference type="CDD" id="cd10918">
    <property type="entry name" value="CE4_NodB_like_5s_6s"/>
    <property type="match status" value="1"/>
</dbReference>
<dbReference type="GO" id="GO:0008757">
    <property type="term" value="F:S-adenosylmethionine-dependent methyltransferase activity"/>
    <property type="evidence" value="ECO:0007669"/>
    <property type="project" value="InterPro"/>
</dbReference>
<dbReference type="GO" id="GO:0016810">
    <property type="term" value="F:hydrolase activity, acting on carbon-nitrogen (but not peptide) bonds"/>
    <property type="evidence" value="ECO:0007669"/>
    <property type="project" value="InterPro"/>
</dbReference>
<accession>A0A1E3LRV1</accession>
<dbReference type="Pfam" id="PF00535">
    <property type="entry name" value="Glycos_transf_2"/>
    <property type="match status" value="1"/>
</dbReference>
<dbReference type="InterPro" id="IPR029044">
    <property type="entry name" value="Nucleotide-diphossugar_trans"/>
</dbReference>
<comment type="similarity">
    <text evidence="3">Belongs to the polysaccharide deacetylase family.</text>
</comment>
<evidence type="ECO:0000256" key="6">
    <source>
        <dbReference type="ARBA" id="ARBA00032976"/>
    </source>
</evidence>
<dbReference type="InterPro" id="IPR002509">
    <property type="entry name" value="NODB_dom"/>
</dbReference>
<evidence type="ECO:0000259" key="7">
    <source>
        <dbReference type="PROSITE" id="PS50123"/>
    </source>
</evidence>
<dbReference type="Gene3D" id="3.90.550.10">
    <property type="entry name" value="Spore Coat Polysaccharide Biosynthesis Protein SpsA, Chain A"/>
    <property type="match status" value="1"/>
</dbReference>
<gene>
    <name evidence="9" type="ORF">BFL28_05685</name>
</gene>
<dbReference type="PROSITE" id="PS51677">
    <property type="entry name" value="NODB"/>
    <property type="match status" value="1"/>
</dbReference>
<sequence>MAVISVIIPAHDAARTLDRTLASVRAQSFADWQAIVVDDGSADRTHAIAQRHADADPRIQVIGQQQAGVSAARNAGLGAALGQWVLFLDSDDALRPYHMARMLDAAAAAPDAGLMHCSWQRVESGKAWREVHLAQAIDDPMRMTARTCPFAIHAALTRRDRIEAAGRFDPALRIAEDWDLWQRLARIGVTFAPVPDVLVDVYVEPGSLSSNSARHLSDGLAVMRRGYGVDPRLSSDVSFAGGAPARDFPSAAWYFAIWMAAAALGRGDDPVALIDGADLPEPGSLDSAVLAALIEDGLAIGAGPGSGPLHAAWSRLAGGVGAICDRIAARAESPILADQIRVTLERKIVEAVPAGQEARVGTFARIVVDLSTVMRDRPLPDVDRVHTTLVVDGTPVADTGTQLAFGALSASAQLAMARRVPDSATLRGDTVRALVRRGPFALGLPPLAGLKQYARLVRSARKPHVHRHASLPHEDVRDLLLRAEPDGAAGIAANDRLAAIVAEERARLTLPSDAGEGASTEGWVEPDYSREDYWEGIFAKADPWEYRNDYETVKYEQTLDLVRDVTIGTALEIACAEGEFTRRLAAVAGQVLATDIAPTAVERAARACADLPNCTFQRLDLLTETPPGRYDLIVASEVLYYLEPAAMRAFVEKVERHLNPGGIFLTAHANLLVDEPDRTGFGWPHHFGARGIGSIVLAHGGFALETELWTPLYRIMRFRKTAIETAPPPRHIIADAARNLPERVAAQVKWRGGHEAPVTDEWHDFPILMYHRIADDGPAALAQWRTSPAAFEAQLRHLRDDGWKGVSFDRMREAVHLGWSLPEKCVMLTFDDATRDFMDFAVPLLHRYGFPATLFVPTDHVGGAAVWDSAYGDPALLLDWDELRALQHCDMTVASHGATHRPLTVLDAETVVRELASSRFRLEQALGQPVAAIAYPYGAFDQPVRDAAGAVGYDFGFTCFDGLVTDHADPLALFRREVRGGIDLAQFDALLHGR</sequence>
<dbReference type="InterPro" id="IPR001173">
    <property type="entry name" value="Glyco_trans_2-like"/>
</dbReference>
<dbReference type="Proteomes" id="UP000094487">
    <property type="component" value="Unassembled WGS sequence"/>
</dbReference>
<protein>
    <recommendedName>
        <fullName evidence="4">Chitooligosaccharide deacetylase</fullName>
    </recommendedName>
    <alternativeName>
        <fullName evidence="6">Nodulation protein B</fullName>
    </alternativeName>
</protein>
<comment type="function">
    <text evidence="1">Is involved in generating a small heat-stable compound (Nod), an acylated oligomer of N-acetylglucosamine, that stimulates mitosis in various plant protoplasts.</text>
</comment>
<evidence type="ECO:0000256" key="2">
    <source>
        <dbReference type="ARBA" id="ARBA00004613"/>
    </source>
</evidence>
<dbReference type="InterPro" id="IPR051398">
    <property type="entry name" value="Polysacch_Deacetylase"/>
</dbReference>
<dbReference type="PANTHER" id="PTHR34216">
    <property type="match status" value="1"/>
</dbReference>
<dbReference type="PANTHER" id="PTHR34216:SF3">
    <property type="entry name" value="POLY-BETA-1,6-N-ACETYL-D-GLUCOSAMINE N-DEACETYLASE"/>
    <property type="match status" value="1"/>
</dbReference>
<evidence type="ECO:0000256" key="5">
    <source>
        <dbReference type="ARBA" id="ARBA00022729"/>
    </source>
</evidence>